<evidence type="ECO:0000313" key="2">
    <source>
        <dbReference type="EMBL" id="KFE68663.1"/>
    </source>
</evidence>
<dbReference type="STRING" id="394096.DB31_7900"/>
<sequence length="1460" mass="157036">MQQSWISILRRVCLAVAMLGVVGGAHAELGDASANSAACCQLTTSLVNDVLHGTDVSGDERFFSAEGAPPNIHFLLDTSGSMRELPQVENSDHITFFNLTVNGCENPRLDAFAASRGWDASHVYPVPDVGTGMGSDTGFPNLFQDDKFYGYLYWADLGNPPAQWNTREQACQSQVPNWSTTGGAEYARCLSCLSTKGYYKVPGTMGRNTPPLENLNFMFWGRYLNFNPPKYVTAKAVLKSVIKDLRRVRAGISHFSNSAPNTVLLKEQHPSCQQIANDASAFDGERASYINSVNGLTFTTGTPLARSLLNVGYYFTSEDTVYRDVFGFGSGFSYPGAFKNPALTSQGRSVCWGCQTSSVIIITDGEPSGDTLSSTVVTKLRTLNGGPVYCPDSAPCGGGTTATRDKGSDPAVYTDDNQNYLLDDVAKLLYEKDLQSHTPPIVGDFNTAGKQNVLTYTVGFGINSPFLKNTAEVGGGLYYTADDATGLKQALLDIITNVQTRSTSFSSAAASTLQVRSASATLIPRFKPARAKTDPWQGFLYRFDQGPERLLGCNPTNPAAGGDLNQDGDCDDTLLLDAAGDAIIENDEGDFVKLLSPTTPAVPFWEAGQKLKAGTEKWKTRRIFTLVDGNGDGKLDSQDAPVAFTEANAGVLREYLGISQNPSVCSDLATRLGEPSLSPEDCTKLIIRWYRGADALNPDPSLREQDRPFLLHDIFHSSPVSVEPPSPSRFCGFSQQCLTVLFSGSTVQAESTLPSGVSVKAYEAYQSEAGNRDKIILVGSNGGMLHAFHNGQALPSGAVDSLTGQVQYDAGTGEELWAFIPPDMLPKLRPNLGKHGYFVDGTPMVRDVWLDGMEGEPADGKKQWKEYRTVAVVGTGRGGVHRFALDLTRLLGRNPGDTATRVPDQAGDFLWMWPQPCDPLALQVGEAFTNFAPRPPPVGPVALTEVADNALRDMSSTGHPSETPWLIDGTPARERWVVAFNGGFDEHMLRGRGMALVDIRTGHTVWSFFHGDGQNRSENLRYPIGAGLSLLDIGRGNNPSADADQLFDSATVGDYGGQLWMVRMWKPGVWDSSTKRVNNWFAARSFRVANLAGKTADPEAMRAPFTYMTLNALQPDTGFLRTFVGTGDRENLLEKGTACRLSNPRACAAQGCGVNNTLTVERGGSTVYTSNATYQNYHYSSGTVSTGSPGASCGGAKVTLAWNNDAANGCGNANDGTLEYTCDGDTSSWSCRETANTWTALNYTEDASPYPQRYYGVWTYGGTDPLRRFDSDAEATAYDGTLFSDADLVNVSQFDSAGAVAGSQQSAAPSGKGWYIDYAVPNERTGTTGSLVSGCVLWSSFEPSGAPGAVCSTTGTNVARLYQANFATGVANCAQSFYTQSSDKWARYHQSTTVAAPAEPAMQVSIGGGVVSIDLNQQGPSQQASTRVQQSDEGVRSLYQLEVDQRGHECRHDGVAISCD</sequence>
<dbReference type="OrthoDB" id="7156875at2"/>
<keyword evidence="1" id="KW-0732">Signal</keyword>
<keyword evidence="3" id="KW-1185">Reference proteome</keyword>
<gene>
    <name evidence="2" type="ORF">DB31_7900</name>
</gene>
<dbReference type="InterPro" id="IPR036465">
    <property type="entry name" value="vWFA_dom_sf"/>
</dbReference>
<name>A0A085WLV0_9BACT</name>
<proteinExistence type="predicted"/>
<feature type="signal peptide" evidence="1">
    <location>
        <begin position="1"/>
        <end position="27"/>
    </location>
</feature>
<accession>A0A085WLV0</accession>
<evidence type="ECO:0000256" key="1">
    <source>
        <dbReference type="SAM" id="SignalP"/>
    </source>
</evidence>
<dbReference type="EMBL" id="JMCB01000006">
    <property type="protein sequence ID" value="KFE68663.1"/>
    <property type="molecule type" value="Genomic_DNA"/>
</dbReference>
<comment type="caution">
    <text evidence="2">The sequence shown here is derived from an EMBL/GenBank/DDBJ whole genome shotgun (WGS) entry which is preliminary data.</text>
</comment>
<evidence type="ECO:0000313" key="3">
    <source>
        <dbReference type="Proteomes" id="UP000028725"/>
    </source>
</evidence>
<protein>
    <submittedName>
        <fullName evidence="2">Type IV fimbrial biogenesis protein PilY1</fullName>
    </submittedName>
</protein>
<feature type="chain" id="PRO_5001799900" evidence="1">
    <location>
        <begin position="28"/>
        <end position="1460"/>
    </location>
</feature>
<reference evidence="2 3" key="1">
    <citation type="submission" date="2014-04" db="EMBL/GenBank/DDBJ databases">
        <title>Genome assembly of Hyalangium minutum DSM 14724.</title>
        <authorList>
            <person name="Sharma G."/>
            <person name="Subramanian S."/>
        </authorList>
    </citation>
    <scope>NUCLEOTIDE SEQUENCE [LARGE SCALE GENOMIC DNA]</scope>
    <source>
        <strain evidence="2 3">DSM 14724</strain>
    </source>
</reference>
<dbReference type="Proteomes" id="UP000028725">
    <property type="component" value="Unassembled WGS sequence"/>
</dbReference>
<organism evidence="2 3">
    <name type="scientific">Hyalangium minutum</name>
    <dbReference type="NCBI Taxonomy" id="394096"/>
    <lineage>
        <taxon>Bacteria</taxon>
        <taxon>Pseudomonadati</taxon>
        <taxon>Myxococcota</taxon>
        <taxon>Myxococcia</taxon>
        <taxon>Myxococcales</taxon>
        <taxon>Cystobacterineae</taxon>
        <taxon>Archangiaceae</taxon>
        <taxon>Hyalangium</taxon>
    </lineage>
</organism>
<dbReference type="RefSeq" id="WP_044189612.1">
    <property type="nucleotide sequence ID" value="NZ_JMCB01000006.1"/>
</dbReference>
<dbReference type="Gene3D" id="3.40.50.410">
    <property type="entry name" value="von Willebrand factor, type A domain"/>
    <property type="match status" value="1"/>
</dbReference>